<keyword evidence="6" id="KW-0813">Transport</keyword>
<feature type="domain" description="ABC transmembrane type-2" evidence="7">
    <location>
        <begin position="27"/>
        <end position="260"/>
    </location>
</feature>
<protein>
    <recommendedName>
        <fullName evidence="6">Transport permease protein</fullName>
    </recommendedName>
</protein>
<feature type="transmembrane region" description="Helical" evidence="6">
    <location>
        <begin position="235"/>
        <end position="253"/>
    </location>
</feature>
<keyword evidence="4 6" id="KW-0472">Membrane</keyword>
<feature type="transmembrane region" description="Helical" evidence="6">
    <location>
        <begin position="182"/>
        <end position="199"/>
    </location>
</feature>
<dbReference type="Proteomes" id="UP001500888">
    <property type="component" value="Unassembled WGS sequence"/>
</dbReference>
<feature type="transmembrane region" description="Helical" evidence="6">
    <location>
        <begin position="149"/>
        <end position="170"/>
    </location>
</feature>
<feature type="transmembrane region" description="Helical" evidence="6">
    <location>
        <begin position="25"/>
        <end position="48"/>
    </location>
</feature>
<evidence type="ECO:0000256" key="4">
    <source>
        <dbReference type="ARBA" id="ARBA00023136"/>
    </source>
</evidence>
<comment type="subcellular location">
    <subcellularLocation>
        <location evidence="6">Cell membrane</location>
        <topology evidence="6">Multi-pass membrane protein</topology>
    </subcellularLocation>
    <subcellularLocation>
        <location evidence="1">Membrane</location>
        <topology evidence="1">Multi-pass membrane protein</topology>
    </subcellularLocation>
</comment>
<feature type="transmembrane region" description="Helical" evidence="6">
    <location>
        <begin position="112"/>
        <end position="137"/>
    </location>
</feature>
<dbReference type="InterPro" id="IPR013525">
    <property type="entry name" value="ABC2_TM"/>
</dbReference>
<keyword evidence="2 6" id="KW-0812">Transmembrane</keyword>
<proteinExistence type="inferred from homology"/>
<dbReference type="Pfam" id="PF01061">
    <property type="entry name" value="ABC2_membrane"/>
    <property type="match status" value="1"/>
</dbReference>
<evidence type="ECO:0000256" key="2">
    <source>
        <dbReference type="ARBA" id="ARBA00022692"/>
    </source>
</evidence>
<accession>A0ABP7JAA1</accession>
<gene>
    <name evidence="8" type="ORF">GCM10022226_71870</name>
</gene>
<dbReference type="RefSeq" id="WP_344951084.1">
    <property type="nucleotide sequence ID" value="NZ_BAAAZR010000043.1"/>
</dbReference>
<feature type="transmembrane region" description="Helical" evidence="6">
    <location>
        <begin position="68"/>
        <end position="91"/>
    </location>
</feature>
<reference evidence="9" key="1">
    <citation type="journal article" date="2019" name="Int. J. Syst. Evol. Microbiol.">
        <title>The Global Catalogue of Microorganisms (GCM) 10K type strain sequencing project: providing services to taxonomists for standard genome sequencing and annotation.</title>
        <authorList>
            <consortium name="The Broad Institute Genomics Platform"/>
            <consortium name="The Broad Institute Genome Sequencing Center for Infectious Disease"/>
            <person name="Wu L."/>
            <person name="Ma J."/>
        </authorList>
    </citation>
    <scope>NUCLEOTIDE SEQUENCE [LARGE SCALE GENOMIC DNA]</scope>
    <source>
        <strain evidence="9">JCM 16908</strain>
    </source>
</reference>
<keyword evidence="3 6" id="KW-1133">Transmembrane helix</keyword>
<dbReference type="PIRSF" id="PIRSF006648">
    <property type="entry name" value="DrrB"/>
    <property type="match status" value="1"/>
</dbReference>
<dbReference type="PROSITE" id="PS51012">
    <property type="entry name" value="ABC_TM2"/>
    <property type="match status" value="1"/>
</dbReference>
<comment type="caution">
    <text evidence="8">The sequence shown here is derived from an EMBL/GenBank/DDBJ whole genome shotgun (WGS) entry which is preliminary data.</text>
</comment>
<dbReference type="InterPro" id="IPR051784">
    <property type="entry name" value="Nod_factor_ABC_transporter"/>
</dbReference>
<organism evidence="8 9">
    <name type="scientific">Sphaerisporangium flaviroseum</name>
    <dbReference type="NCBI Taxonomy" id="509199"/>
    <lineage>
        <taxon>Bacteria</taxon>
        <taxon>Bacillati</taxon>
        <taxon>Actinomycetota</taxon>
        <taxon>Actinomycetes</taxon>
        <taxon>Streptosporangiales</taxon>
        <taxon>Streptosporangiaceae</taxon>
        <taxon>Sphaerisporangium</taxon>
    </lineage>
</organism>
<keyword evidence="5" id="KW-0046">Antibiotic resistance</keyword>
<sequence length="263" mass="28156">MSTVSYALTDSATMLRRNLKRMVRYPSMTVLLIGMPIVFLLLFVYVFGGTLGAGLGGVSGGRAEYVNYVTPAIILMTITSAVQGTTIAIAMDMTEGIVDRFRTMAIARVSVLTGHVIGSLIQTMLSIAAVIGVALLIGFRPSAGPGEWLALIGVLVMMAFAFIWLSVSFGLASKTVESSSNIGMPLLLLPFLGSGFVPTDSMPTVLRWFAEYQPFTPLIETLRGLLMGTPIGNNAVIATGWCVAIALGGYLWSKKLFNRESTR</sequence>
<evidence type="ECO:0000256" key="6">
    <source>
        <dbReference type="RuleBase" id="RU361157"/>
    </source>
</evidence>
<dbReference type="PANTHER" id="PTHR43229:SF2">
    <property type="entry name" value="NODULATION PROTEIN J"/>
    <property type="match status" value="1"/>
</dbReference>
<comment type="similarity">
    <text evidence="6">Belongs to the ABC-2 integral membrane protein family.</text>
</comment>
<dbReference type="InterPro" id="IPR000412">
    <property type="entry name" value="ABC_2_transport"/>
</dbReference>
<dbReference type="EMBL" id="BAAAZR010000043">
    <property type="protein sequence ID" value="GAA3839202.1"/>
    <property type="molecule type" value="Genomic_DNA"/>
</dbReference>
<name>A0ABP7JAA1_9ACTN</name>
<evidence type="ECO:0000256" key="5">
    <source>
        <dbReference type="ARBA" id="ARBA00023251"/>
    </source>
</evidence>
<dbReference type="PANTHER" id="PTHR43229">
    <property type="entry name" value="NODULATION PROTEIN J"/>
    <property type="match status" value="1"/>
</dbReference>
<evidence type="ECO:0000313" key="9">
    <source>
        <dbReference type="Proteomes" id="UP001500888"/>
    </source>
</evidence>
<keyword evidence="6" id="KW-1003">Cell membrane</keyword>
<evidence type="ECO:0000259" key="7">
    <source>
        <dbReference type="PROSITE" id="PS51012"/>
    </source>
</evidence>
<evidence type="ECO:0000256" key="3">
    <source>
        <dbReference type="ARBA" id="ARBA00022989"/>
    </source>
</evidence>
<dbReference type="InterPro" id="IPR047817">
    <property type="entry name" value="ABC2_TM_bact-type"/>
</dbReference>
<evidence type="ECO:0000313" key="8">
    <source>
        <dbReference type="EMBL" id="GAA3839202.1"/>
    </source>
</evidence>
<evidence type="ECO:0000256" key="1">
    <source>
        <dbReference type="ARBA" id="ARBA00004141"/>
    </source>
</evidence>
<keyword evidence="9" id="KW-1185">Reference proteome</keyword>